<dbReference type="GO" id="GO:0046475">
    <property type="term" value="P:glycerophospholipid catabolic process"/>
    <property type="evidence" value="ECO:0007669"/>
    <property type="project" value="TreeGrafter"/>
</dbReference>
<comment type="caution">
    <text evidence="9">The sequence shown here is derived from an EMBL/GenBank/DDBJ whole genome shotgun (WGS) entry which is preliminary data.</text>
</comment>
<accession>A0A151GRF8</accession>
<evidence type="ECO:0000313" key="10">
    <source>
        <dbReference type="Proteomes" id="UP000076580"/>
    </source>
</evidence>
<evidence type="ECO:0000256" key="2">
    <source>
        <dbReference type="ARBA" id="ARBA00022801"/>
    </source>
</evidence>
<dbReference type="GeneID" id="63713407"/>
<keyword evidence="10" id="KW-1185">Reference proteome</keyword>
<reference evidence="9 10" key="1">
    <citation type="journal article" date="2016" name="Sci. Rep.">
        <title>Insights into Adaptations to a Near-Obligate Nematode Endoparasitic Lifestyle from the Finished Genome of Drechmeria coniospora.</title>
        <authorList>
            <person name="Zhang L."/>
            <person name="Zhou Z."/>
            <person name="Guo Q."/>
            <person name="Fokkens L."/>
            <person name="Miskei M."/>
            <person name="Pocsi I."/>
            <person name="Zhang W."/>
            <person name="Chen M."/>
            <person name="Wang L."/>
            <person name="Sun Y."/>
            <person name="Donzelli B.G."/>
            <person name="Gibson D.M."/>
            <person name="Nelson D.R."/>
            <person name="Luo J.G."/>
            <person name="Rep M."/>
            <person name="Liu H."/>
            <person name="Yang S."/>
            <person name="Wang J."/>
            <person name="Krasnoff S.B."/>
            <person name="Xu Y."/>
            <person name="Molnar I."/>
            <person name="Lin M."/>
        </authorList>
    </citation>
    <scope>NUCLEOTIDE SEQUENCE [LARGE SCALE GENOMIC DNA]</scope>
    <source>
        <strain evidence="9 10">ARSEF 6962</strain>
    </source>
</reference>
<dbReference type="GO" id="GO:0004622">
    <property type="term" value="F:phosphatidylcholine lysophospholipase activity"/>
    <property type="evidence" value="ECO:0007669"/>
    <property type="project" value="UniProtKB-EC"/>
</dbReference>
<dbReference type="AlphaFoldDB" id="A0A151GRF8"/>
<keyword evidence="4 5" id="KW-0443">Lipid metabolism</keyword>
<dbReference type="InterPro" id="IPR002642">
    <property type="entry name" value="LysoPLipase_cat_dom"/>
</dbReference>
<dbReference type="EC" id="3.1.1.5" evidence="6"/>
<dbReference type="CDD" id="cd00147">
    <property type="entry name" value="cPLA2_like"/>
    <property type="match status" value="1"/>
</dbReference>
<dbReference type="GO" id="GO:0005829">
    <property type="term" value="C:cytosol"/>
    <property type="evidence" value="ECO:0007669"/>
    <property type="project" value="TreeGrafter"/>
</dbReference>
<dbReference type="RefSeq" id="XP_040658983.1">
    <property type="nucleotide sequence ID" value="XM_040798100.1"/>
</dbReference>
<comment type="similarity">
    <text evidence="1 6">Belongs to the lysophospholipase family.</text>
</comment>
<dbReference type="Gene3D" id="3.40.1090.10">
    <property type="entry name" value="Cytosolic phospholipase A2 catalytic domain"/>
    <property type="match status" value="2"/>
</dbReference>
<gene>
    <name evidence="9" type="ORF">DCS_00764</name>
</gene>
<comment type="catalytic activity">
    <reaction evidence="6">
        <text>a 1-acyl-sn-glycero-3-phosphocholine + H2O = sn-glycerol 3-phosphocholine + a fatty acid + H(+)</text>
        <dbReference type="Rhea" id="RHEA:15177"/>
        <dbReference type="ChEBI" id="CHEBI:15377"/>
        <dbReference type="ChEBI" id="CHEBI:15378"/>
        <dbReference type="ChEBI" id="CHEBI:16870"/>
        <dbReference type="ChEBI" id="CHEBI:28868"/>
        <dbReference type="ChEBI" id="CHEBI:58168"/>
        <dbReference type="EC" id="3.1.1.5"/>
    </reaction>
</comment>
<organism evidence="9 10">
    <name type="scientific">Drechmeria coniospora</name>
    <name type="common">Nematophagous fungus</name>
    <name type="synonym">Meria coniospora</name>
    <dbReference type="NCBI Taxonomy" id="98403"/>
    <lineage>
        <taxon>Eukaryota</taxon>
        <taxon>Fungi</taxon>
        <taxon>Dikarya</taxon>
        <taxon>Ascomycota</taxon>
        <taxon>Pezizomycotina</taxon>
        <taxon>Sordariomycetes</taxon>
        <taxon>Hypocreomycetidae</taxon>
        <taxon>Hypocreales</taxon>
        <taxon>Ophiocordycipitaceae</taxon>
        <taxon>Drechmeria</taxon>
    </lineage>
</organism>
<feature type="coiled-coil region" evidence="7">
    <location>
        <begin position="767"/>
        <end position="794"/>
    </location>
</feature>
<feature type="domain" description="PLA2c" evidence="8">
    <location>
        <begin position="181"/>
        <end position="805"/>
    </location>
</feature>
<evidence type="ECO:0000256" key="5">
    <source>
        <dbReference type="PROSITE-ProRule" id="PRU00555"/>
    </source>
</evidence>
<evidence type="ECO:0000256" key="4">
    <source>
        <dbReference type="ARBA" id="ARBA00023098"/>
    </source>
</evidence>
<evidence type="ECO:0000256" key="6">
    <source>
        <dbReference type="RuleBase" id="RU362103"/>
    </source>
</evidence>
<feature type="coiled-coil region" evidence="7">
    <location>
        <begin position="614"/>
        <end position="649"/>
    </location>
</feature>
<keyword evidence="7" id="KW-0175">Coiled coil</keyword>
<dbReference type="EMBL" id="LAYC01000001">
    <property type="protein sequence ID" value="KYK59631.1"/>
    <property type="molecule type" value="Genomic_DNA"/>
</dbReference>
<dbReference type="SUPFAM" id="SSF52151">
    <property type="entry name" value="FabD/lysophospholipase-like"/>
    <property type="match status" value="1"/>
</dbReference>
<evidence type="ECO:0000313" key="9">
    <source>
        <dbReference type="EMBL" id="KYK59631.1"/>
    </source>
</evidence>
<dbReference type="PANTHER" id="PTHR10728">
    <property type="entry name" value="CYTOSOLIC PHOSPHOLIPASE A2"/>
    <property type="match status" value="1"/>
</dbReference>
<dbReference type="SMART" id="SM00022">
    <property type="entry name" value="PLAc"/>
    <property type="match status" value="1"/>
</dbReference>
<name>A0A151GRF8_DRECN</name>
<dbReference type="InterPro" id="IPR016035">
    <property type="entry name" value="Acyl_Trfase/lysoPLipase"/>
</dbReference>
<sequence>MIMRRAGSLLGVLASLGQRPRVVRPLLMSRSLATSRHTTPRRGSSIPVAIITSGLFIWWLYPSGDFAQLSDQGEGGKLPNTKQAVQRERLDQLGDGDDDGEYVQDTDKLAWISFSQRFESLSLTTDLEWSALSDKLVGYILPEWSKLIPGFMRKLQRELSMSPGSLADEIWHEAHDPNINPEIRYAAEVRVSSELCDEEKEYLSRRRRVVKVALAKYLGLDEHDIHPDDVPTIAICGSGGGLRALVAGTGSLHAAEQDGLFDCVTYTAGVSGSCWLQALYHSSFAGSFGAVLEHLKARASTHIAYPPVAFSSLTSMPTSKSLLCGLVEKLKGDATSSFGLVDIYGLLLGARYLVPKGELGVNDRDFKLSNQREYVNLGQRPLPVYTAVRHEIPAPNDNAAGPPGETEEEAKGKTWFQWFEVTPYEFFCEEFGAGIPTWAMGRKFKDGKDLPPEHGFHLPEIRVPLLMGVFGSAFCATLSHYYKEIRPLVQSLAGFGAVDEVVFSRDEDLVKVHPVDPATIPNFAYRMNGKLAKTAPESIYDLEYIQLMDAGMSNNLPIYPLLRPGRDVDVIIAFDASADIKSDNWLSVADGYARQRGVKGWPVGIGWPKPEDTIEDTKAQLADAEADTAREAQRKVQDAKLNQQALRTRAGGVSKDISSKDEDARFAPGDCLAGGLGYCTVWVGTTQERSSEPPPRSKAITDATSTWELMQPDAGITVVYLPFLSNKKVTDVSPGTTQFLSTWNFVYTPEQIDSVVRLAQANYDEGKEQIRATIRAVYERKKQLRERTEEQMQEKSVHKWAARTLLDVNDHFS</sequence>
<protein>
    <recommendedName>
        <fullName evidence="6">Lysophospholipase</fullName>
        <ecNumber evidence="6">3.1.1.5</ecNumber>
    </recommendedName>
</protein>
<evidence type="ECO:0000256" key="1">
    <source>
        <dbReference type="ARBA" id="ARBA00008780"/>
    </source>
</evidence>
<dbReference type="InParanoid" id="A0A151GRF8"/>
<dbReference type="GO" id="GO:0004623">
    <property type="term" value="F:phospholipase A2 activity"/>
    <property type="evidence" value="ECO:0007669"/>
    <property type="project" value="TreeGrafter"/>
</dbReference>
<dbReference type="STRING" id="98403.A0A151GRF8"/>
<proteinExistence type="inferred from homology"/>
<dbReference type="Proteomes" id="UP000076580">
    <property type="component" value="Chromosome 01"/>
</dbReference>
<dbReference type="PANTHER" id="PTHR10728:SF40">
    <property type="entry name" value="PATATIN FAMILY PROTEIN"/>
    <property type="match status" value="1"/>
</dbReference>
<keyword evidence="3 5" id="KW-0442">Lipid degradation</keyword>
<evidence type="ECO:0000256" key="3">
    <source>
        <dbReference type="ARBA" id="ARBA00022963"/>
    </source>
</evidence>
<dbReference type="Pfam" id="PF01735">
    <property type="entry name" value="PLA2_B"/>
    <property type="match status" value="1"/>
</dbReference>
<dbReference type="PROSITE" id="PS51210">
    <property type="entry name" value="PLA2C"/>
    <property type="match status" value="1"/>
</dbReference>
<evidence type="ECO:0000259" key="8">
    <source>
        <dbReference type="PROSITE" id="PS51210"/>
    </source>
</evidence>
<keyword evidence="2 5" id="KW-0378">Hydrolase</keyword>
<evidence type="ECO:0000256" key="7">
    <source>
        <dbReference type="SAM" id="Coils"/>
    </source>
</evidence>